<proteinExistence type="predicted"/>
<protein>
    <recommendedName>
        <fullName evidence="2">DUF4395 domain-containing protein</fullName>
    </recommendedName>
</protein>
<comment type="caution">
    <text evidence="3">The sequence shown here is derived from an EMBL/GenBank/DDBJ whole genome shotgun (WGS) entry which is preliminary data.</text>
</comment>
<accession>A0A3S3SJN6</accession>
<dbReference type="EMBL" id="MTKO01000099">
    <property type="protein sequence ID" value="RWX44245.1"/>
    <property type="molecule type" value="Genomic_DNA"/>
</dbReference>
<evidence type="ECO:0000256" key="1">
    <source>
        <dbReference type="SAM" id="Phobius"/>
    </source>
</evidence>
<reference evidence="3 4" key="1">
    <citation type="submission" date="2017-01" db="EMBL/GenBank/DDBJ databases">
        <title>The cable genome- insights into the physiology and evolution of filamentous bacteria capable of sulfide oxidation via long distance electron transfer.</title>
        <authorList>
            <person name="Schreiber L."/>
            <person name="Bjerg J.T."/>
            <person name="Boggild A."/>
            <person name="Van De Vossenberg J."/>
            <person name="Meysman F."/>
            <person name="Nielsen L.P."/>
            <person name="Schramm A."/>
            <person name="Kjeldsen K.U."/>
        </authorList>
    </citation>
    <scope>NUCLEOTIDE SEQUENCE [LARGE SCALE GENOMIC DNA]</scope>
    <source>
        <strain evidence="3">MCF</strain>
    </source>
</reference>
<keyword evidence="1" id="KW-1133">Transmembrane helix</keyword>
<name>A0A3S3SJN6_9BACT</name>
<feature type="transmembrane region" description="Helical" evidence="1">
    <location>
        <begin position="85"/>
        <end position="103"/>
    </location>
</feature>
<dbReference type="InterPro" id="IPR025508">
    <property type="entry name" value="DUF4395"/>
</dbReference>
<evidence type="ECO:0000313" key="3">
    <source>
        <dbReference type="EMBL" id="RWX44245.1"/>
    </source>
</evidence>
<keyword evidence="4" id="KW-1185">Reference proteome</keyword>
<feature type="transmembrane region" description="Helical" evidence="1">
    <location>
        <begin position="109"/>
        <end position="138"/>
    </location>
</feature>
<dbReference type="Proteomes" id="UP000287853">
    <property type="component" value="Unassembled WGS sequence"/>
</dbReference>
<keyword evidence="1" id="KW-0472">Membrane</keyword>
<evidence type="ECO:0000313" key="4">
    <source>
        <dbReference type="Proteomes" id="UP000287853"/>
    </source>
</evidence>
<evidence type="ECO:0000259" key="2">
    <source>
        <dbReference type="Pfam" id="PF14340"/>
    </source>
</evidence>
<dbReference type="AlphaFoldDB" id="A0A3S3SJN6"/>
<keyword evidence="1" id="KW-0812">Transmembrane</keyword>
<feature type="domain" description="DUF4395" evidence="2">
    <location>
        <begin position="12"/>
        <end position="138"/>
    </location>
</feature>
<dbReference type="Pfam" id="PF14340">
    <property type="entry name" value="DUF4395"/>
    <property type="match status" value="1"/>
</dbReference>
<gene>
    <name evidence="3" type="ORF">H206_03829</name>
</gene>
<feature type="transmembrane region" description="Helical" evidence="1">
    <location>
        <begin position="21"/>
        <end position="41"/>
    </location>
</feature>
<sequence>MNLMCPVSFKQINENAVRINAALAFLSILFFLITPCKWVILIISGDFFIRGFLNPQYSLFANISKKILPLLKVKPIMVDAGPKIFAAKIGFLFCCLLTVSWIFSLGRTALIAGAIFMTCAALEAVFKFCVACQIYPLIYSLKNAKAE</sequence>
<organism evidence="3 4">
    <name type="scientific">Candidatus Electrothrix aarhusensis</name>
    <dbReference type="NCBI Taxonomy" id="1859131"/>
    <lineage>
        <taxon>Bacteria</taxon>
        <taxon>Pseudomonadati</taxon>
        <taxon>Thermodesulfobacteriota</taxon>
        <taxon>Desulfobulbia</taxon>
        <taxon>Desulfobulbales</taxon>
        <taxon>Desulfobulbaceae</taxon>
        <taxon>Candidatus Electrothrix</taxon>
    </lineage>
</organism>